<dbReference type="EMBL" id="KV748260">
    <property type="protein sequence ID" value="OCK87483.1"/>
    <property type="molecule type" value="Genomic_DNA"/>
</dbReference>
<dbReference type="Proteomes" id="UP000250078">
    <property type="component" value="Unassembled WGS sequence"/>
</dbReference>
<accession>A0ACC8EMB2</accession>
<evidence type="ECO:0000313" key="2">
    <source>
        <dbReference type="Proteomes" id="UP000250078"/>
    </source>
</evidence>
<keyword evidence="2" id="KW-1185">Reference proteome</keyword>
<sequence length="156" mass="16435">MPPPPPPLTGVSRLSDSSSSRSLLEALKSYATSTPSLPASVLLLLILASCKKQANKKLPSSGWKKPGSRNIQAHLSMDLTTSTSSGTLRAPPLSSSNSPPTLISQPFPTASSGNKLNILHAPGLDEQHSNTTGNVTWNCYNGKQWSCGLAKEPMGR</sequence>
<gene>
    <name evidence="1" type="ORF">K441DRAFT_682558</name>
</gene>
<proteinExistence type="predicted"/>
<protein>
    <submittedName>
        <fullName evidence="1">Uncharacterized protein</fullName>
    </submittedName>
</protein>
<reference evidence="1 2" key="1">
    <citation type="journal article" date="2016" name="Nat. Commun.">
        <title>Ectomycorrhizal ecology is imprinted in the genome of the dominant symbiotic fungus Cenococcum geophilum.</title>
        <authorList>
            <consortium name="DOE Joint Genome Institute"/>
            <person name="Peter M."/>
            <person name="Kohler A."/>
            <person name="Ohm R.A."/>
            <person name="Kuo A."/>
            <person name="Krutzmann J."/>
            <person name="Morin E."/>
            <person name="Arend M."/>
            <person name="Barry K.W."/>
            <person name="Binder M."/>
            <person name="Choi C."/>
            <person name="Clum A."/>
            <person name="Copeland A."/>
            <person name="Grisel N."/>
            <person name="Haridas S."/>
            <person name="Kipfer T."/>
            <person name="LaButti K."/>
            <person name="Lindquist E."/>
            <person name="Lipzen A."/>
            <person name="Maire R."/>
            <person name="Meier B."/>
            <person name="Mihaltcheva S."/>
            <person name="Molinier V."/>
            <person name="Murat C."/>
            <person name="Poggeler S."/>
            <person name="Quandt C.A."/>
            <person name="Sperisen C."/>
            <person name="Tritt A."/>
            <person name="Tisserant E."/>
            <person name="Crous P.W."/>
            <person name="Henrissat B."/>
            <person name="Nehls U."/>
            <person name="Egli S."/>
            <person name="Spatafora J.W."/>
            <person name="Grigoriev I.V."/>
            <person name="Martin F.M."/>
        </authorList>
    </citation>
    <scope>NUCLEOTIDE SEQUENCE [LARGE SCALE GENOMIC DNA]</scope>
    <source>
        <strain evidence="1 2">1.58</strain>
    </source>
</reference>
<name>A0ACC8EMB2_9PEZI</name>
<organism evidence="1 2">
    <name type="scientific">Cenococcum geophilum 1.58</name>
    <dbReference type="NCBI Taxonomy" id="794803"/>
    <lineage>
        <taxon>Eukaryota</taxon>
        <taxon>Fungi</taxon>
        <taxon>Dikarya</taxon>
        <taxon>Ascomycota</taxon>
        <taxon>Pezizomycotina</taxon>
        <taxon>Dothideomycetes</taxon>
        <taxon>Pleosporomycetidae</taxon>
        <taxon>Gloniales</taxon>
        <taxon>Gloniaceae</taxon>
        <taxon>Cenococcum</taxon>
    </lineage>
</organism>
<evidence type="ECO:0000313" key="1">
    <source>
        <dbReference type="EMBL" id="OCK87483.1"/>
    </source>
</evidence>